<proteinExistence type="predicted"/>
<dbReference type="PANTHER" id="PTHR43798:SF33">
    <property type="entry name" value="HYDROLASE, PUTATIVE (AFU_ORTHOLOGUE AFUA_2G14860)-RELATED"/>
    <property type="match status" value="1"/>
</dbReference>
<evidence type="ECO:0000259" key="1">
    <source>
        <dbReference type="Pfam" id="PF12697"/>
    </source>
</evidence>
<dbReference type="SUPFAM" id="SSF53474">
    <property type="entry name" value="alpha/beta-Hydrolases"/>
    <property type="match status" value="1"/>
</dbReference>
<name>A0A562Q6L1_9PSED</name>
<evidence type="ECO:0000313" key="3">
    <source>
        <dbReference type="Proteomes" id="UP000316905"/>
    </source>
</evidence>
<dbReference type="EMBL" id="VLKY01000012">
    <property type="protein sequence ID" value="TWI52363.1"/>
    <property type="molecule type" value="Genomic_DNA"/>
</dbReference>
<dbReference type="RefSeq" id="WP_145144196.1">
    <property type="nucleotide sequence ID" value="NZ_VLKY01000012.1"/>
</dbReference>
<protein>
    <submittedName>
        <fullName evidence="2">Pimeloyl-ACP methyl ester carboxylesterase</fullName>
    </submittedName>
</protein>
<evidence type="ECO:0000313" key="2">
    <source>
        <dbReference type="EMBL" id="TWI52363.1"/>
    </source>
</evidence>
<feature type="domain" description="AB hydrolase-1" evidence="1">
    <location>
        <begin position="39"/>
        <end position="254"/>
    </location>
</feature>
<organism evidence="2 3">
    <name type="scientific">Pseudomonas duriflava</name>
    <dbReference type="NCBI Taxonomy" id="459528"/>
    <lineage>
        <taxon>Bacteria</taxon>
        <taxon>Pseudomonadati</taxon>
        <taxon>Pseudomonadota</taxon>
        <taxon>Gammaproteobacteria</taxon>
        <taxon>Pseudomonadales</taxon>
        <taxon>Pseudomonadaceae</taxon>
        <taxon>Pseudomonas</taxon>
    </lineage>
</organism>
<dbReference type="PANTHER" id="PTHR43798">
    <property type="entry name" value="MONOACYLGLYCEROL LIPASE"/>
    <property type="match status" value="1"/>
</dbReference>
<gene>
    <name evidence="2" type="ORF">IQ22_03506</name>
</gene>
<accession>A0A562Q6L1</accession>
<dbReference type="Pfam" id="PF12697">
    <property type="entry name" value="Abhydrolase_6"/>
    <property type="match status" value="1"/>
</dbReference>
<sequence length="416" mass="45263">MFKRLHAPRHVWTHVASLGIRMHARAWFGSPEAFGGLPVVLLHGLGFSSRYMVPLGRRLAEQGYDVIAPDLPGFGRSPRPVGMKWPAGPSVSEQADHVLAWMDACAIQRAVLFGNSLGTQVAVEVATRAPERVERLILSGPTPDPLYRSPGKQYARVLMNMPFEAPCLNAITQLDYASAGIPRIAQQLSRTVDDPIEDILPAIQAPTLVIRGQHDQTLSQPWAETFTRLLPNGQLVVIDKAAHNVHYTAAQVTARLVQCFLQGALDNHRGDEVIVPTLKRDPLAPPKPITTAVHGVLDYATSLLCLGLSQTPGLGSRTRKILAYNGASATLYSLFTNYELGALRKLPMTVHLNLDTMSGVKLLLASLTLLRREPLPGKLTIALLGALELLVVSATQLPMGPARLIRIQGQNLYAET</sequence>
<dbReference type="AlphaFoldDB" id="A0A562Q6L1"/>
<dbReference type="InterPro" id="IPR050266">
    <property type="entry name" value="AB_hydrolase_sf"/>
</dbReference>
<dbReference type="InterPro" id="IPR000073">
    <property type="entry name" value="AB_hydrolase_1"/>
</dbReference>
<dbReference type="Proteomes" id="UP000316905">
    <property type="component" value="Unassembled WGS sequence"/>
</dbReference>
<comment type="caution">
    <text evidence="2">The sequence shown here is derived from an EMBL/GenBank/DDBJ whole genome shotgun (WGS) entry which is preliminary data.</text>
</comment>
<dbReference type="InterPro" id="IPR029058">
    <property type="entry name" value="AB_hydrolase_fold"/>
</dbReference>
<dbReference type="Gene3D" id="3.40.50.1820">
    <property type="entry name" value="alpha/beta hydrolase"/>
    <property type="match status" value="1"/>
</dbReference>
<reference evidence="2 3" key="1">
    <citation type="journal article" date="2015" name="Stand. Genomic Sci.">
        <title>Genomic Encyclopedia of Bacterial and Archaeal Type Strains, Phase III: the genomes of soil and plant-associated and newly described type strains.</title>
        <authorList>
            <person name="Whitman W.B."/>
            <person name="Woyke T."/>
            <person name="Klenk H.P."/>
            <person name="Zhou Y."/>
            <person name="Lilburn T.G."/>
            <person name="Beck B.J."/>
            <person name="De Vos P."/>
            <person name="Vandamme P."/>
            <person name="Eisen J.A."/>
            <person name="Garrity G."/>
            <person name="Hugenholtz P."/>
            <person name="Kyrpides N.C."/>
        </authorList>
    </citation>
    <scope>NUCLEOTIDE SEQUENCE [LARGE SCALE GENOMIC DNA]</scope>
    <source>
        <strain evidence="2 3">CGMCC 1.6858</strain>
    </source>
</reference>
<keyword evidence="3" id="KW-1185">Reference proteome</keyword>
<dbReference type="GO" id="GO:0016020">
    <property type="term" value="C:membrane"/>
    <property type="evidence" value="ECO:0007669"/>
    <property type="project" value="TreeGrafter"/>
</dbReference>
<dbReference type="PRINTS" id="PR00111">
    <property type="entry name" value="ABHYDROLASE"/>
</dbReference>
<dbReference type="OrthoDB" id="9780765at2"/>